<dbReference type="Proteomes" id="UP001497535">
    <property type="component" value="Unassembled WGS sequence"/>
</dbReference>
<name>A0ACB0XQ63_MELEN</name>
<evidence type="ECO:0000313" key="2">
    <source>
        <dbReference type="Proteomes" id="UP001497535"/>
    </source>
</evidence>
<proteinExistence type="predicted"/>
<protein>
    <submittedName>
        <fullName evidence="1">Uncharacterized protein</fullName>
    </submittedName>
</protein>
<keyword evidence="2" id="KW-1185">Reference proteome</keyword>
<comment type="caution">
    <text evidence="1">The sequence shown here is derived from an EMBL/GenBank/DDBJ whole genome shotgun (WGS) entry which is preliminary data.</text>
</comment>
<gene>
    <name evidence="1" type="ORF">MENTE1834_LOCUS2185</name>
</gene>
<reference evidence="1" key="1">
    <citation type="submission" date="2023-11" db="EMBL/GenBank/DDBJ databases">
        <authorList>
            <person name="Poullet M."/>
        </authorList>
    </citation>
    <scope>NUCLEOTIDE SEQUENCE</scope>
    <source>
        <strain evidence="1">E1834</strain>
    </source>
</reference>
<accession>A0ACB0XQ63</accession>
<evidence type="ECO:0000313" key="1">
    <source>
        <dbReference type="EMBL" id="CAK5012651.1"/>
    </source>
</evidence>
<organism evidence="1 2">
    <name type="scientific">Meloidogyne enterolobii</name>
    <name type="common">Root-knot nematode worm</name>
    <name type="synonym">Meloidogyne mayaguensis</name>
    <dbReference type="NCBI Taxonomy" id="390850"/>
    <lineage>
        <taxon>Eukaryota</taxon>
        <taxon>Metazoa</taxon>
        <taxon>Ecdysozoa</taxon>
        <taxon>Nematoda</taxon>
        <taxon>Chromadorea</taxon>
        <taxon>Rhabditida</taxon>
        <taxon>Tylenchina</taxon>
        <taxon>Tylenchomorpha</taxon>
        <taxon>Tylenchoidea</taxon>
        <taxon>Meloidogynidae</taxon>
        <taxon>Meloidogyninae</taxon>
        <taxon>Meloidogyne</taxon>
    </lineage>
</organism>
<dbReference type="EMBL" id="CAVMJV010000002">
    <property type="protein sequence ID" value="CAK5012651.1"/>
    <property type="molecule type" value="Genomic_DNA"/>
</dbReference>
<sequence length="48" mass="5426">MLVSMSFVFCSLLELAIVGFKVREKSGGSKKNSGINGKFKRNILWKIY</sequence>